<dbReference type="InterPro" id="IPR036388">
    <property type="entry name" value="WH-like_DNA-bd_sf"/>
</dbReference>
<dbReference type="Pfam" id="PF08220">
    <property type="entry name" value="HTH_DeoR"/>
    <property type="match status" value="1"/>
</dbReference>
<dbReference type="PROSITE" id="PS00894">
    <property type="entry name" value="HTH_DEOR_1"/>
    <property type="match status" value="1"/>
</dbReference>
<dbReference type="Proteomes" id="UP000605427">
    <property type="component" value="Unassembled WGS sequence"/>
</dbReference>
<dbReference type="PRINTS" id="PR00037">
    <property type="entry name" value="HTHLACR"/>
</dbReference>
<organism evidence="5 6">
    <name type="scientific">Saccharibacillus endophyticus</name>
    <dbReference type="NCBI Taxonomy" id="2060666"/>
    <lineage>
        <taxon>Bacteria</taxon>
        <taxon>Bacillati</taxon>
        <taxon>Bacillota</taxon>
        <taxon>Bacilli</taxon>
        <taxon>Bacillales</taxon>
        <taxon>Paenibacillaceae</taxon>
        <taxon>Saccharibacillus</taxon>
    </lineage>
</organism>
<comment type="caution">
    <text evidence="5">The sequence shown here is derived from an EMBL/GenBank/DDBJ whole genome shotgun (WGS) entry which is preliminary data.</text>
</comment>
<evidence type="ECO:0000256" key="2">
    <source>
        <dbReference type="ARBA" id="ARBA00023125"/>
    </source>
</evidence>
<reference evidence="6" key="1">
    <citation type="journal article" date="2019" name="Int. J. Syst. Evol. Microbiol.">
        <title>The Global Catalogue of Microorganisms (GCM) 10K type strain sequencing project: providing services to taxonomists for standard genome sequencing and annotation.</title>
        <authorList>
            <consortium name="The Broad Institute Genomics Platform"/>
            <consortium name="The Broad Institute Genome Sequencing Center for Infectious Disease"/>
            <person name="Wu L."/>
            <person name="Ma J."/>
        </authorList>
    </citation>
    <scope>NUCLEOTIDE SEQUENCE [LARGE SCALE GENOMIC DNA]</scope>
    <source>
        <strain evidence="6">CCM 8702</strain>
    </source>
</reference>
<evidence type="ECO:0000259" key="4">
    <source>
        <dbReference type="PROSITE" id="PS51000"/>
    </source>
</evidence>
<evidence type="ECO:0000256" key="1">
    <source>
        <dbReference type="ARBA" id="ARBA00023015"/>
    </source>
</evidence>
<dbReference type="SMART" id="SM01134">
    <property type="entry name" value="DeoRC"/>
    <property type="match status" value="1"/>
</dbReference>
<dbReference type="InterPro" id="IPR018356">
    <property type="entry name" value="Tscrpt_reg_HTH_DeoR_CS"/>
</dbReference>
<evidence type="ECO:0000313" key="6">
    <source>
        <dbReference type="Proteomes" id="UP000605427"/>
    </source>
</evidence>
<dbReference type="SUPFAM" id="SSF100950">
    <property type="entry name" value="NagB/RpiA/CoA transferase-like"/>
    <property type="match status" value="1"/>
</dbReference>
<feature type="domain" description="HTH deoR-type" evidence="4">
    <location>
        <begin position="5"/>
        <end position="60"/>
    </location>
</feature>
<dbReference type="InterPro" id="IPR014036">
    <property type="entry name" value="DeoR-like_C"/>
</dbReference>
<protein>
    <submittedName>
        <fullName evidence="5">DeoR family transcriptional regulator</fullName>
    </submittedName>
</protein>
<dbReference type="InterPro" id="IPR050313">
    <property type="entry name" value="Carb_Metab_HTH_regulators"/>
</dbReference>
<dbReference type="InterPro" id="IPR037171">
    <property type="entry name" value="NagB/RpiA_transferase-like"/>
</dbReference>
<dbReference type="Gene3D" id="3.40.50.1360">
    <property type="match status" value="1"/>
</dbReference>
<keyword evidence="1" id="KW-0805">Transcription regulation</keyword>
<accession>A0ABQ1ZYR5</accession>
<dbReference type="SMART" id="SM00420">
    <property type="entry name" value="HTH_DEOR"/>
    <property type="match status" value="1"/>
</dbReference>
<proteinExistence type="predicted"/>
<keyword evidence="6" id="KW-1185">Reference proteome</keyword>
<dbReference type="InterPro" id="IPR036390">
    <property type="entry name" value="WH_DNA-bd_sf"/>
</dbReference>
<keyword evidence="2" id="KW-0238">DNA-binding</keyword>
<dbReference type="SUPFAM" id="SSF46785">
    <property type="entry name" value="Winged helix' DNA-binding domain"/>
    <property type="match status" value="1"/>
</dbReference>
<keyword evidence="3" id="KW-0804">Transcription</keyword>
<evidence type="ECO:0000256" key="3">
    <source>
        <dbReference type="ARBA" id="ARBA00023163"/>
    </source>
</evidence>
<evidence type="ECO:0000313" key="5">
    <source>
        <dbReference type="EMBL" id="GGH82722.1"/>
    </source>
</evidence>
<name>A0ABQ1ZYR5_9BACL</name>
<dbReference type="InterPro" id="IPR001034">
    <property type="entry name" value="DeoR_HTH"/>
</dbReference>
<dbReference type="PROSITE" id="PS51000">
    <property type="entry name" value="HTH_DEOR_2"/>
    <property type="match status" value="1"/>
</dbReference>
<dbReference type="PANTHER" id="PTHR30363">
    <property type="entry name" value="HTH-TYPE TRANSCRIPTIONAL REGULATOR SRLR-RELATED"/>
    <property type="match status" value="1"/>
</dbReference>
<dbReference type="PANTHER" id="PTHR30363:SF44">
    <property type="entry name" value="AGA OPERON TRANSCRIPTIONAL REPRESSOR-RELATED"/>
    <property type="match status" value="1"/>
</dbReference>
<dbReference type="Pfam" id="PF00455">
    <property type="entry name" value="DeoRC"/>
    <property type="match status" value="1"/>
</dbReference>
<gene>
    <name evidence="5" type="ORF">GCM10007362_34470</name>
</gene>
<sequence>MLVLGFERREKIIEFLRRDQKVFVAALSSLFEVTEETIRRDLEKLEKEGIVTRTYGGAVLNVHTNEDLSYQTRHTTNLPEKNDIARKLARLVSDGDTLMADPSSTVFEALKELGTAKKNLTVITNSSIIFSEYAKLGHTVISTGGTLRPHSNSLVGAVANETVSKYVVDTALFSCKGLSTDYGATDSNEPESELKKRMLAQARKTVLLADHTKFDKVAFVKLFDLGSVDYLVTDRQPSDEWMERLEKLGVEVIC</sequence>
<dbReference type="Gene3D" id="1.10.10.10">
    <property type="entry name" value="Winged helix-like DNA-binding domain superfamily/Winged helix DNA-binding domain"/>
    <property type="match status" value="1"/>
</dbReference>
<dbReference type="EMBL" id="BMDD01000004">
    <property type="protein sequence ID" value="GGH82722.1"/>
    <property type="molecule type" value="Genomic_DNA"/>
</dbReference>